<dbReference type="PANTHER" id="PTHR48475:SF1">
    <property type="entry name" value="RNASE H TYPE-1 DOMAIN-CONTAINING PROTEIN"/>
    <property type="match status" value="1"/>
</dbReference>
<evidence type="ECO:0000313" key="3">
    <source>
        <dbReference type="EMBL" id="RDX99555.1"/>
    </source>
</evidence>
<dbReference type="Proteomes" id="UP000257109">
    <property type="component" value="Unassembled WGS sequence"/>
</dbReference>
<dbReference type="InterPro" id="IPR000477">
    <property type="entry name" value="RT_dom"/>
</dbReference>
<accession>A0A371H9U8</accession>
<evidence type="ECO:0000259" key="2">
    <source>
        <dbReference type="Pfam" id="PF17919"/>
    </source>
</evidence>
<feature type="non-terminal residue" evidence="3">
    <location>
        <position position="1"/>
    </location>
</feature>
<dbReference type="Pfam" id="PF00078">
    <property type="entry name" value="RVT_1"/>
    <property type="match status" value="1"/>
</dbReference>
<organism evidence="3 4">
    <name type="scientific">Mucuna pruriens</name>
    <name type="common">Velvet bean</name>
    <name type="synonym">Dolichos pruriens</name>
    <dbReference type="NCBI Taxonomy" id="157652"/>
    <lineage>
        <taxon>Eukaryota</taxon>
        <taxon>Viridiplantae</taxon>
        <taxon>Streptophyta</taxon>
        <taxon>Embryophyta</taxon>
        <taxon>Tracheophyta</taxon>
        <taxon>Spermatophyta</taxon>
        <taxon>Magnoliopsida</taxon>
        <taxon>eudicotyledons</taxon>
        <taxon>Gunneridae</taxon>
        <taxon>Pentapetalae</taxon>
        <taxon>rosids</taxon>
        <taxon>fabids</taxon>
        <taxon>Fabales</taxon>
        <taxon>Fabaceae</taxon>
        <taxon>Papilionoideae</taxon>
        <taxon>50 kb inversion clade</taxon>
        <taxon>NPAAA clade</taxon>
        <taxon>indigoferoid/millettioid clade</taxon>
        <taxon>Phaseoleae</taxon>
        <taxon>Mucuna</taxon>
    </lineage>
</organism>
<dbReference type="InterPro" id="IPR043128">
    <property type="entry name" value="Rev_trsase/Diguanyl_cyclase"/>
</dbReference>
<dbReference type="AlphaFoldDB" id="A0A371H9U8"/>
<dbReference type="OrthoDB" id="1938451at2759"/>
<dbReference type="PANTHER" id="PTHR48475">
    <property type="entry name" value="RIBONUCLEASE H"/>
    <property type="match status" value="1"/>
</dbReference>
<gene>
    <name evidence="3" type="primary">pol</name>
    <name evidence="3" type="ORF">CR513_17393</name>
</gene>
<sequence>MHPQDETKTAFITDAGAYCYKVMSLGLKNVRATYQRLMDRIFEGLIGGDVEVYVDDIMVKSVTTTDQEISDHHQYEESIDNQGGAATEREDHSTFTFPILVNKDNRPHIQHSQKRRLVYLDNGERRSIFKTKGTASHPTILTKPTPEIPLLIYISVAEEAVSVAMVQERERKQHHVYFISKVLQDAKIRYQRIEKAALTLVITSQRLCPYFKRHSIIIRTDLPIKPILRKPNLVRQMVTWSVQLFEFGTSYESKGHVKAQALADFIRKMTA</sequence>
<dbReference type="InterPro" id="IPR041577">
    <property type="entry name" value="RT_RNaseH_2"/>
</dbReference>
<name>A0A371H9U8_MUCPR</name>
<dbReference type="EMBL" id="QJKJ01003202">
    <property type="protein sequence ID" value="RDX99555.1"/>
    <property type="molecule type" value="Genomic_DNA"/>
</dbReference>
<dbReference type="SUPFAM" id="SSF56672">
    <property type="entry name" value="DNA/RNA polymerases"/>
    <property type="match status" value="1"/>
</dbReference>
<dbReference type="Gene3D" id="3.30.70.270">
    <property type="match status" value="1"/>
</dbReference>
<protein>
    <submittedName>
        <fullName evidence="3">Retrovirus-related Pol polyprotein from transposon 17.6</fullName>
    </submittedName>
</protein>
<reference evidence="3" key="1">
    <citation type="submission" date="2018-05" db="EMBL/GenBank/DDBJ databases">
        <title>Draft genome of Mucuna pruriens seed.</title>
        <authorList>
            <person name="Nnadi N.E."/>
            <person name="Vos R."/>
            <person name="Hasami M.H."/>
            <person name="Devisetty U.K."/>
            <person name="Aguiy J.C."/>
        </authorList>
    </citation>
    <scope>NUCLEOTIDE SEQUENCE [LARGE SCALE GENOMIC DNA]</scope>
    <source>
        <strain evidence="3">JCA_2017</strain>
    </source>
</reference>
<evidence type="ECO:0000259" key="1">
    <source>
        <dbReference type="Pfam" id="PF00078"/>
    </source>
</evidence>
<feature type="domain" description="Reverse transcriptase" evidence="1">
    <location>
        <begin position="2"/>
        <end position="72"/>
    </location>
</feature>
<comment type="caution">
    <text evidence="3">The sequence shown here is derived from an EMBL/GenBank/DDBJ whole genome shotgun (WGS) entry which is preliminary data.</text>
</comment>
<feature type="domain" description="Reverse transcriptase/retrotransposon-derived protein RNase H-like" evidence="2">
    <location>
        <begin position="130"/>
        <end position="218"/>
    </location>
</feature>
<evidence type="ECO:0000313" key="4">
    <source>
        <dbReference type="Proteomes" id="UP000257109"/>
    </source>
</evidence>
<proteinExistence type="predicted"/>
<keyword evidence="4" id="KW-1185">Reference proteome</keyword>
<dbReference type="Pfam" id="PF17919">
    <property type="entry name" value="RT_RNaseH_2"/>
    <property type="match status" value="1"/>
</dbReference>
<dbReference type="InterPro" id="IPR043502">
    <property type="entry name" value="DNA/RNA_pol_sf"/>
</dbReference>
<dbReference type="Gene3D" id="3.10.10.10">
    <property type="entry name" value="HIV Type 1 Reverse Transcriptase, subunit A, domain 1"/>
    <property type="match status" value="1"/>
</dbReference>